<accession>A0ABV7L6K2</accession>
<protein>
    <submittedName>
        <fullName evidence="2">Cell cycle transcriptional regulator TrcR</fullName>
    </submittedName>
</protein>
<feature type="compositionally biased region" description="Low complexity" evidence="1">
    <location>
        <begin position="208"/>
        <end position="218"/>
    </location>
</feature>
<dbReference type="RefSeq" id="WP_379905310.1">
    <property type="nucleotide sequence ID" value="NZ_JBHRTR010000037.1"/>
</dbReference>
<dbReference type="Pfam" id="PF06242">
    <property type="entry name" value="TrcR"/>
    <property type="match status" value="1"/>
</dbReference>
<organism evidence="2 3">
    <name type="scientific">Marinibaculum pumilum</name>
    <dbReference type="NCBI Taxonomy" id="1766165"/>
    <lineage>
        <taxon>Bacteria</taxon>
        <taxon>Pseudomonadati</taxon>
        <taxon>Pseudomonadota</taxon>
        <taxon>Alphaproteobacteria</taxon>
        <taxon>Rhodospirillales</taxon>
        <taxon>Rhodospirillaceae</taxon>
        <taxon>Marinibaculum</taxon>
    </lineage>
</organism>
<evidence type="ECO:0000256" key="1">
    <source>
        <dbReference type="SAM" id="MobiDB-lite"/>
    </source>
</evidence>
<sequence>MPQPLMPKATAVWLIDNTALTFEQVAEFCGLHVLEVQGIADGEVAIGIVGLDPIANGQLSRAEIARCEKDRSAHLNLIKTDIPQPARRTRGARYTPVSKRGDRPNAIAWMLKFHPEISDSQIQKLLGTTKATINAIRDRSHWNAQNIKPQDPVSLGICSQIDLDTVVRTARERREAKLRKEGIDPTTAAELHPLPQPEDLLGEAAAGDPLAEPVLPDPAAEDEAEDSPEERREAAEAVFADLETTEEGADEATDSDTEGEGTGEDDAGEQGAGEPVDGDETANRQHNG</sequence>
<evidence type="ECO:0000313" key="3">
    <source>
        <dbReference type="Proteomes" id="UP001595528"/>
    </source>
</evidence>
<feature type="region of interest" description="Disordered" evidence="1">
    <location>
        <begin position="208"/>
        <end position="288"/>
    </location>
</feature>
<evidence type="ECO:0000313" key="2">
    <source>
        <dbReference type="EMBL" id="MFC3230283.1"/>
    </source>
</evidence>
<feature type="compositionally biased region" description="Acidic residues" evidence="1">
    <location>
        <begin position="243"/>
        <end position="268"/>
    </location>
</feature>
<reference evidence="3" key="1">
    <citation type="journal article" date="2019" name="Int. J. Syst. Evol. Microbiol.">
        <title>The Global Catalogue of Microorganisms (GCM) 10K type strain sequencing project: providing services to taxonomists for standard genome sequencing and annotation.</title>
        <authorList>
            <consortium name="The Broad Institute Genomics Platform"/>
            <consortium name="The Broad Institute Genome Sequencing Center for Infectious Disease"/>
            <person name="Wu L."/>
            <person name="Ma J."/>
        </authorList>
    </citation>
    <scope>NUCLEOTIDE SEQUENCE [LARGE SCALE GENOMIC DNA]</scope>
    <source>
        <strain evidence="3">KCTC 42964</strain>
    </source>
</reference>
<gene>
    <name evidence="2" type="ORF">ACFOGJ_23735</name>
</gene>
<proteinExistence type="predicted"/>
<name>A0ABV7L6K2_9PROT</name>
<comment type="caution">
    <text evidence="2">The sequence shown here is derived from an EMBL/GenBank/DDBJ whole genome shotgun (WGS) entry which is preliminary data.</text>
</comment>
<feature type="compositionally biased region" description="Acidic residues" evidence="1">
    <location>
        <begin position="219"/>
        <end position="228"/>
    </location>
</feature>
<dbReference type="EMBL" id="JBHRTR010000037">
    <property type="protein sequence ID" value="MFC3230283.1"/>
    <property type="molecule type" value="Genomic_DNA"/>
</dbReference>
<dbReference type="InterPro" id="IPR010421">
    <property type="entry name" value="TrcR"/>
</dbReference>
<keyword evidence="3" id="KW-1185">Reference proteome</keyword>
<dbReference type="Proteomes" id="UP001595528">
    <property type="component" value="Unassembled WGS sequence"/>
</dbReference>